<keyword evidence="3" id="KW-1185">Reference proteome</keyword>
<dbReference type="AlphaFoldDB" id="A0A8H4ALH9"/>
<dbReference type="Pfam" id="PF07707">
    <property type="entry name" value="BACK"/>
    <property type="match status" value="1"/>
</dbReference>
<comment type="caution">
    <text evidence="2">The sequence shown here is derived from an EMBL/GenBank/DDBJ whole genome shotgun (WGS) entry which is preliminary data.</text>
</comment>
<dbReference type="Pfam" id="PF07534">
    <property type="entry name" value="TLD"/>
    <property type="match status" value="1"/>
</dbReference>
<evidence type="ECO:0000313" key="3">
    <source>
        <dbReference type="Proteomes" id="UP000439903"/>
    </source>
</evidence>
<dbReference type="Proteomes" id="UP000439903">
    <property type="component" value="Unassembled WGS sequence"/>
</dbReference>
<gene>
    <name evidence="2" type="ORF">F8M41_018547</name>
</gene>
<dbReference type="CDD" id="cd18186">
    <property type="entry name" value="BTB_POZ_ZBTB_KLHL-like"/>
    <property type="match status" value="1"/>
</dbReference>
<feature type="domain" description="TLDc" evidence="1">
    <location>
        <begin position="284"/>
        <end position="459"/>
    </location>
</feature>
<sequence>MITMLLFKLEKNQILKNLMRTQMFYVRDRLILKLLYLINGQIVIMVLPSLKKPNISPAVFLLILRYIYTGILDLINQSSFNILALLVACDELMLDKLVNHVQKHLINQESTWLQKNFIFALHTVLKLQSCKEIQEYIMTTICEDPQPFFELKEFPTLNKDILLSLVKRDDLIIEEIDIWKYLLKWGTAQSVAFKESSKGKSQEIDVTKWKDNDFSSLKKSLDPFIPYIRFHEISREDFYHHIRPYKKAIPENIYEDIVAYLMVNIMPKFSTLPSRCGSVNIDSVIIERNKAAVITNWIEKRTTLVRKPFYRFTLTYRATRDGFNFNTFNAKNQNNAVLGLIKIKDSKKIIGGYSPIGFKSRNDDAYYWVDDYDDYYAQWVSTNNSFIFCFGDEESSTVLSCVKDSSCAIYSCSGSWMNFGNSDLVLNGQNGSCSQCYYENKILDTNSFVVEELETFIVQKN</sequence>
<dbReference type="InterPro" id="IPR051481">
    <property type="entry name" value="BTB-POZ/Galectin-3-binding"/>
</dbReference>
<dbReference type="OrthoDB" id="5948799at2759"/>
<dbReference type="InterPro" id="IPR011705">
    <property type="entry name" value="BACK"/>
</dbReference>
<dbReference type="SUPFAM" id="SSF54695">
    <property type="entry name" value="POZ domain"/>
    <property type="match status" value="1"/>
</dbReference>
<dbReference type="Gene3D" id="1.25.40.420">
    <property type="match status" value="1"/>
</dbReference>
<protein>
    <submittedName>
        <fullName evidence="2">BTB-domain-containing protein</fullName>
    </submittedName>
</protein>
<name>A0A8H4ALH9_GIGMA</name>
<dbReference type="PANTHER" id="PTHR24410:SF23">
    <property type="entry name" value="BTB DOMAIN-CONTAINING PROTEIN-RELATED"/>
    <property type="match status" value="1"/>
</dbReference>
<accession>A0A8H4ALH9</accession>
<evidence type="ECO:0000259" key="1">
    <source>
        <dbReference type="PROSITE" id="PS51886"/>
    </source>
</evidence>
<proteinExistence type="predicted"/>
<dbReference type="EMBL" id="WTPW01000453">
    <property type="protein sequence ID" value="KAF0509711.1"/>
    <property type="molecule type" value="Genomic_DNA"/>
</dbReference>
<dbReference type="InterPro" id="IPR011333">
    <property type="entry name" value="SKP1/BTB/POZ_sf"/>
</dbReference>
<dbReference type="PROSITE" id="PS51886">
    <property type="entry name" value="TLDC"/>
    <property type="match status" value="1"/>
</dbReference>
<dbReference type="InterPro" id="IPR006571">
    <property type="entry name" value="TLDc_dom"/>
</dbReference>
<organism evidence="2 3">
    <name type="scientific">Gigaspora margarita</name>
    <dbReference type="NCBI Taxonomy" id="4874"/>
    <lineage>
        <taxon>Eukaryota</taxon>
        <taxon>Fungi</taxon>
        <taxon>Fungi incertae sedis</taxon>
        <taxon>Mucoromycota</taxon>
        <taxon>Glomeromycotina</taxon>
        <taxon>Glomeromycetes</taxon>
        <taxon>Diversisporales</taxon>
        <taxon>Gigasporaceae</taxon>
        <taxon>Gigaspora</taxon>
    </lineage>
</organism>
<reference evidence="2 3" key="1">
    <citation type="journal article" date="2019" name="Environ. Microbiol.">
        <title>At the nexus of three kingdoms: the genome of the mycorrhizal fungus Gigaspora margarita provides insights into plant, endobacterial and fungal interactions.</title>
        <authorList>
            <person name="Venice F."/>
            <person name="Ghignone S."/>
            <person name="Salvioli di Fossalunga A."/>
            <person name="Amselem J."/>
            <person name="Novero M."/>
            <person name="Xianan X."/>
            <person name="Sedzielewska Toro K."/>
            <person name="Morin E."/>
            <person name="Lipzen A."/>
            <person name="Grigoriev I.V."/>
            <person name="Henrissat B."/>
            <person name="Martin F.M."/>
            <person name="Bonfante P."/>
        </authorList>
    </citation>
    <scope>NUCLEOTIDE SEQUENCE [LARGE SCALE GENOMIC DNA]</scope>
    <source>
        <strain evidence="2 3">BEG34</strain>
    </source>
</reference>
<dbReference type="PANTHER" id="PTHR24410">
    <property type="entry name" value="HL07962P-RELATED"/>
    <property type="match status" value="1"/>
</dbReference>
<evidence type="ECO:0000313" key="2">
    <source>
        <dbReference type="EMBL" id="KAF0509711.1"/>
    </source>
</evidence>
<dbReference type="Gene3D" id="3.30.710.10">
    <property type="entry name" value="Potassium Channel Kv1.1, Chain A"/>
    <property type="match status" value="1"/>
</dbReference>